<organism evidence="1 2">
    <name type="scientific">Paracoccus tegillarcae</name>
    <dbReference type="NCBI Taxonomy" id="1529068"/>
    <lineage>
        <taxon>Bacteria</taxon>
        <taxon>Pseudomonadati</taxon>
        <taxon>Pseudomonadota</taxon>
        <taxon>Alphaproteobacteria</taxon>
        <taxon>Rhodobacterales</taxon>
        <taxon>Paracoccaceae</taxon>
        <taxon>Paracoccus</taxon>
    </lineage>
</organism>
<evidence type="ECO:0000313" key="1">
    <source>
        <dbReference type="EMBL" id="AUH33392.1"/>
    </source>
</evidence>
<dbReference type="SUPFAM" id="SSF52266">
    <property type="entry name" value="SGNH hydrolase"/>
    <property type="match status" value="1"/>
</dbReference>
<dbReference type="Gene3D" id="3.40.50.1110">
    <property type="entry name" value="SGNH hydrolase"/>
    <property type="match status" value="1"/>
</dbReference>
<dbReference type="GO" id="GO:0016788">
    <property type="term" value="F:hydrolase activity, acting on ester bonds"/>
    <property type="evidence" value="ECO:0007669"/>
    <property type="project" value="UniProtKB-ARBA"/>
</dbReference>
<dbReference type="Proteomes" id="UP000233742">
    <property type="component" value="Chromosome"/>
</dbReference>
<reference evidence="1 2" key="1">
    <citation type="submission" date="2017-12" db="EMBL/GenBank/DDBJ databases">
        <authorList>
            <person name="Hurst M.R.H."/>
        </authorList>
    </citation>
    <scope>NUCLEOTIDE SEQUENCE [LARGE SCALE GENOMIC DNA]</scope>
    <source>
        <strain evidence="1 2">BM15</strain>
    </source>
</reference>
<dbReference type="RefSeq" id="WP_101460062.1">
    <property type="nucleotide sequence ID" value="NZ_CP025408.1"/>
</dbReference>
<name>A0A2K9EZ61_9RHOB</name>
<evidence type="ECO:0000313" key="2">
    <source>
        <dbReference type="Proteomes" id="UP000233742"/>
    </source>
</evidence>
<dbReference type="KEGG" id="paro:CUV01_08310"/>
<keyword evidence="2" id="KW-1185">Reference proteome</keyword>
<sequence>MSAHSILLLAYGQSNSDVYPAKPAQACDAFNDPRIVTFDDGNAFRGLLGALPKAPVTALVPAASASYETKKCRDYQSFQIAAAARLFHEGAPEGLRQVIVRAEGRGGRRFHGIVKNERHIEGILDNADGTDSQILLNMLETIRIAAEMAAGSGAPLRRIIVNFIHGEADRSTPRDFYRKNFEALIARVAELAAQLGVEVDWLILDPAGTASLGSGNNWPCRLAMQEVADAYDNVHLIGGGYGYELDDVIHYSSASRALFGEHFGAAIAALLAGGAGGAADTGWLLSAPRIERAVLSGRQVELHLGGDKEFQLVPGISDPNLNCEGFDVTLATRCQIEAVQQTGPRSVRVTLEKPPIDDHRAALTYAYQIIHGKDNRMDSLMPAGRGGWRSVAALESMVLPGRRIHQWVPGFFMPFAEMEQG</sequence>
<proteinExistence type="predicted"/>
<dbReference type="AlphaFoldDB" id="A0A2K9EZ61"/>
<accession>A0A2K9EZ61</accession>
<dbReference type="OrthoDB" id="7756850at2"/>
<protein>
    <submittedName>
        <fullName evidence="1">Uncharacterized protein</fullName>
    </submittedName>
</protein>
<gene>
    <name evidence="1" type="ORF">CUV01_08310</name>
</gene>
<dbReference type="InterPro" id="IPR036514">
    <property type="entry name" value="SGNH_hydro_sf"/>
</dbReference>
<dbReference type="EMBL" id="CP025408">
    <property type="protein sequence ID" value="AUH33392.1"/>
    <property type="molecule type" value="Genomic_DNA"/>
</dbReference>